<protein>
    <submittedName>
        <fullName evidence="6">Creatininase family protein</fullName>
    </submittedName>
</protein>
<keyword evidence="4" id="KW-0862">Zinc</keyword>
<dbReference type="SUPFAM" id="SSF102215">
    <property type="entry name" value="Creatininase"/>
    <property type="match status" value="1"/>
</dbReference>
<evidence type="ECO:0000256" key="1">
    <source>
        <dbReference type="ARBA" id="ARBA00001947"/>
    </source>
</evidence>
<accession>A0A7G9WBX5</accession>
<dbReference type="PANTHER" id="PTHR35005:SF1">
    <property type="entry name" value="2-AMINO-5-FORMYLAMINO-6-RIBOSYLAMINOPYRIMIDIN-4(3H)-ONE 5'-MONOPHOSPHATE DEFORMYLASE"/>
    <property type="match status" value="1"/>
</dbReference>
<organism evidence="6 7">
    <name type="scientific">Alkalicella caledoniensis</name>
    <dbReference type="NCBI Taxonomy" id="2731377"/>
    <lineage>
        <taxon>Bacteria</taxon>
        <taxon>Bacillati</taxon>
        <taxon>Bacillota</taxon>
        <taxon>Clostridia</taxon>
        <taxon>Eubacteriales</taxon>
        <taxon>Proteinivoracaceae</taxon>
        <taxon>Alkalicella</taxon>
    </lineage>
</organism>
<keyword evidence="7" id="KW-1185">Reference proteome</keyword>
<dbReference type="InterPro" id="IPR024087">
    <property type="entry name" value="Creatininase-like_sf"/>
</dbReference>
<dbReference type="RefSeq" id="WP_213166581.1">
    <property type="nucleotide sequence ID" value="NZ_CP058559.1"/>
</dbReference>
<dbReference type="EMBL" id="CP058559">
    <property type="protein sequence ID" value="QNO16187.1"/>
    <property type="molecule type" value="Genomic_DNA"/>
</dbReference>
<name>A0A7G9WBX5_ALKCA</name>
<dbReference type="InterPro" id="IPR003785">
    <property type="entry name" value="Creatininase/forma_Hydrolase"/>
</dbReference>
<evidence type="ECO:0000313" key="7">
    <source>
        <dbReference type="Proteomes" id="UP000516160"/>
    </source>
</evidence>
<evidence type="ECO:0000256" key="3">
    <source>
        <dbReference type="ARBA" id="ARBA00022801"/>
    </source>
</evidence>
<dbReference type="AlphaFoldDB" id="A0A7G9WBX5"/>
<reference evidence="6 7" key="1">
    <citation type="submission" date="2020-07" db="EMBL/GenBank/DDBJ databases">
        <title>Alkalicella. sp. LB2 genome.</title>
        <authorList>
            <person name="Postec A."/>
            <person name="Quemeneur M."/>
        </authorList>
    </citation>
    <scope>NUCLEOTIDE SEQUENCE [LARGE SCALE GENOMIC DNA]</scope>
    <source>
        <strain evidence="6 7">LB2</strain>
    </source>
</reference>
<evidence type="ECO:0000256" key="2">
    <source>
        <dbReference type="ARBA" id="ARBA00022723"/>
    </source>
</evidence>
<keyword evidence="2" id="KW-0479">Metal-binding</keyword>
<dbReference type="GO" id="GO:0016811">
    <property type="term" value="F:hydrolase activity, acting on carbon-nitrogen (but not peptide) bonds, in linear amides"/>
    <property type="evidence" value="ECO:0007669"/>
    <property type="project" value="TreeGrafter"/>
</dbReference>
<dbReference type="Pfam" id="PF02633">
    <property type="entry name" value="Creatininase"/>
    <property type="match status" value="1"/>
</dbReference>
<comment type="similarity">
    <text evidence="5">Belongs to the creatininase superfamily.</text>
</comment>
<dbReference type="Proteomes" id="UP000516160">
    <property type="component" value="Chromosome"/>
</dbReference>
<evidence type="ECO:0000256" key="5">
    <source>
        <dbReference type="ARBA" id="ARBA00024029"/>
    </source>
</evidence>
<comment type="cofactor">
    <cofactor evidence="1">
        <name>Zn(2+)</name>
        <dbReference type="ChEBI" id="CHEBI:29105"/>
    </cofactor>
</comment>
<dbReference type="Gene3D" id="3.40.50.10310">
    <property type="entry name" value="Creatininase"/>
    <property type="match status" value="1"/>
</dbReference>
<dbReference type="GO" id="GO:0046872">
    <property type="term" value="F:metal ion binding"/>
    <property type="evidence" value="ECO:0007669"/>
    <property type="project" value="UniProtKB-KW"/>
</dbReference>
<proteinExistence type="inferred from homology"/>
<evidence type="ECO:0000313" key="6">
    <source>
        <dbReference type="EMBL" id="QNO16187.1"/>
    </source>
</evidence>
<dbReference type="PANTHER" id="PTHR35005">
    <property type="entry name" value="3-DEHYDRO-SCYLLO-INOSOSE HYDROLASE"/>
    <property type="match status" value="1"/>
</dbReference>
<gene>
    <name evidence="6" type="ORF">HYG86_16100</name>
</gene>
<evidence type="ECO:0000256" key="4">
    <source>
        <dbReference type="ARBA" id="ARBA00022833"/>
    </source>
</evidence>
<sequence length="305" mass="34190">MLNYQDLTYGDIKSLDRDKTIFLMSVSPIEVHGDHLPTGTDVFVSEELINRYRRELDKKYPDYTLVKLPPLYAGANALPVDGSLSVPAKVVEGMLESYAKGLQKQGFKYLFIADNHGGPTHQMAMESVSRKMWKRHKFYFINPFNLEFKYMVHHDERFLESIKLQPKACGDDADSHGGTNETSLMLASAPDKIKGNYKEVEDSLPPQVKGAIKGVVLLSKLTGKLGGTEVSKDLIHLANTLAWVSDEDMKPYMGAPMRATKEAGERMLEGRVKVAMGLFEQALMGKEIKSTPMLWGVRFLKNVSE</sequence>
<dbReference type="GO" id="GO:0009231">
    <property type="term" value="P:riboflavin biosynthetic process"/>
    <property type="evidence" value="ECO:0007669"/>
    <property type="project" value="TreeGrafter"/>
</dbReference>
<keyword evidence="3" id="KW-0378">Hydrolase</keyword>
<dbReference type="KEGG" id="acae:HYG86_16100"/>